<keyword evidence="2 3" id="KW-0802">TPR repeat</keyword>
<sequence>MLGCCFREKGISTTKNRDELDGGTFIESPVYDKSKDAEYYEFLAPSVHHLETTFLQYVQDSGFTGSAKIYDIEDLQKEEPGLIRRKGMEITCPIDGKVGASYVHCINGGKDHIGTATHMLSYTWGYSVEDIIATLKHFCEKRNLDPKRTYCWICCLCNNQHRVKSSGSVSFDNFQTIFHKRVRGIGQVVAMMAPWQDPGYLKRVWCIFEMYVAKSDAQCDIDIVMPPREEESLLASMKKGRDERGSWGIDNLFQVLANTKVENASASVETDKNNILRLVQEGPGFQELNAEINISMKKWVKEALIDALEAAEATVTDGDTPEEMVKRGQVADLIFYVATYFSNIRENNEAMKLYKREVALIDNAPYHDFDFKVRKAPCYGTIGTGHYYLGEYKEALEGFVKSKEMNKEIFGSRHQRTATAMFNVGSAKLELKDFDGALEQFQECVSIYKELYGEEHLYTADAYDNVGRVCQEKKDYASAIEYYEKALLTRKTCHGSDMHPSVAISYNNIALLQREKKDPSSALKTFEQSLKIWETIHGTEHPETATTYYNMGLVYFDLNDYDSSLKMFSKTKAIREKFYGANHASTSTADEMVRFVTEKIEQVS</sequence>
<evidence type="ECO:0000256" key="1">
    <source>
        <dbReference type="ARBA" id="ARBA00022737"/>
    </source>
</evidence>
<dbReference type="SUPFAM" id="SSF48452">
    <property type="entry name" value="TPR-like"/>
    <property type="match status" value="1"/>
</dbReference>
<reference evidence="4 5" key="1">
    <citation type="journal article" date="2021" name="Sci. Rep.">
        <title>The genome of the diatom Chaetoceros tenuissimus carries an ancient integrated fragment of an extant virus.</title>
        <authorList>
            <person name="Hongo Y."/>
            <person name="Kimura K."/>
            <person name="Takaki Y."/>
            <person name="Yoshida Y."/>
            <person name="Baba S."/>
            <person name="Kobayashi G."/>
            <person name="Nagasaki K."/>
            <person name="Hano T."/>
            <person name="Tomaru Y."/>
        </authorList>
    </citation>
    <scope>NUCLEOTIDE SEQUENCE [LARGE SCALE GENOMIC DNA]</scope>
    <source>
        <strain evidence="4 5">NIES-3715</strain>
    </source>
</reference>
<accession>A0AAD3CGS3</accession>
<dbReference type="InterPro" id="IPR011990">
    <property type="entry name" value="TPR-like_helical_dom_sf"/>
</dbReference>
<evidence type="ECO:0008006" key="6">
    <source>
        <dbReference type="Google" id="ProtNLM"/>
    </source>
</evidence>
<dbReference type="Pfam" id="PF13424">
    <property type="entry name" value="TPR_12"/>
    <property type="match status" value="2"/>
</dbReference>
<comment type="caution">
    <text evidence="4">The sequence shown here is derived from an EMBL/GenBank/DDBJ whole genome shotgun (WGS) entry which is preliminary data.</text>
</comment>
<feature type="repeat" description="TPR" evidence="3">
    <location>
        <begin position="545"/>
        <end position="578"/>
    </location>
</feature>
<dbReference type="PROSITE" id="PS50005">
    <property type="entry name" value="TPR"/>
    <property type="match status" value="3"/>
</dbReference>
<dbReference type="AlphaFoldDB" id="A0AAD3CGS3"/>
<dbReference type="SMART" id="SM00028">
    <property type="entry name" value="TPR"/>
    <property type="match status" value="5"/>
</dbReference>
<protein>
    <recommendedName>
        <fullName evidence="6">Mbre TPR repeat protein</fullName>
    </recommendedName>
</protein>
<evidence type="ECO:0000313" key="4">
    <source>
        <dbReference type="EMBL" id="GFH45358.1"/>
    </source>
</evidence>
<dbReference type="Proteomes" id="UP001054902">
    <property type="component" value="Unassembled WGS sequence"/>
</dbReference>
<feature type="repeat" description="TPR" evidence="3">
    <location>
        <begin position="418"/>
        <end position="451"/>
    </location>
</feature>
<name>A0AAD3CGS3_9STRA</name>
<dbReference type="EMBL" id="BLLK01000020">
    <property type="protein sequence ID" value="GFH45358.1"/>
    <property type="molecule type" value="Genomic_DNA"/>
</dbReference>
<gene>
    <name evidence="4" type="ORF">CTEN210_01832</name>
</gene>
<dbReference type="PANTHER" id="PTHR45641:SF19">
    <property type="entry name" value="NEPHROCYSTIN-3"/>
    <property type="match status" value="1"/>
</dbReference>
<dbReference type="Gene3D" id="1.25.40.10">
    <property type="entry name" value="Tetratricopeptide repeat domain"/>
    <property type="match status" value="2"/>
</dbReference>
<evidence type="ECO:0000256" key="2">
    <source>
        <dbReference type="ARBA" id="ARBA00022803"/>
    </source>
</evidence>
<dbReference type="InterPro" id="IPR019734">
    <property type="entry name" value="TPR_rpt"/>
</dbReference>
<proteinExistence type="predicted"/>
<keyword evidence="5" id="KW-1185">Reference proteome</keyword>
<evidence type="ECO:0000313" key="5">
    <source>
        <dbReference type="Proteomes" id="UP001054902"/>
    </source>
</evidence>
<feature type="repeat" description="TPR" evidence="3">
    <location>
        <begin position="460"/>
        <end position="493"/>
    </location>
</feature>
<organism evidence="4 5">
    <name type="scientific">Chaetoceros tenuissimus</name>
    <dbReference type="NCBI Taxonomy" id="426638"/>
    <lineage>
        <taxon>Eukaryota</taxon>
        <taxon>Sar</taxon>
        <taxon>Stramenopiles</taxon>
        <taxon>Ochrophyta</taxon>
        <taxon>Bacillariophyta</taxon>
        <taxon>Coscinodiscophyceae</taxon>
        <taxon>Chaetocerotophycidae</taxon>
        <taxon>Chaetocerotales</taxon>
        <taxon>Chaetocerotaceae</taxon>
        <taxon>Chaetoceros</taxon>
    </lineage>
</organism>
<evidence type="ECO:0000256" key="3">
    <source>
        <dbReference type="PROSITE-ProRule" id="PRU00339"/>
    </source>
</evidence>
<dbReference type="PANTHER" id="PTHR45641">
    <property type="entry name" value="TETRATRICOPEPTIDE REPEAT PROTEIN (AFU_ORTHOLOGUE AFUA_6G03870)"/>
    <property type="match status" value="1"/>
</dbReference>
<keyword evidence="1" id="KW-0677">Repeat</keyword>